<evidence type="ECO:0000256" key="1">
    <source>
        <dbReference type="ARBA" id="ARBA00003155"/>
    </source>
</evidence>
<keyword evidence="6" id="KW-1185">Reference proteome</keyword>
<comment type="function">
    <text evidence="1">Stationary phase-essential protein not required for growth on nonfermentable carbon sources.</text>
</comment>
<evidence type="ECO:0000256" key="2">
    <source>
        <dbReference type="ARBA" id="ARBA00007045"/>
    </source>
</evidence>
<reference evidence="6" key="1">
    <citation type="journal article" date="2013" name="Genome Announc.">
        <title>Genome sequence of the food spoilage yeast Zygosaccharomyces bailii CLIB 213(T).</title>
        <authorList>
            <person name="Galeote V."/>
            <person name="Bigey F."/>
            <person name="Devillers H."/>
            <person name="Neuveglise C."/>
            <person name="Dequin S."/>
        </authorList>
    </citation>
    <scope>NUCLEOTIDE SEQUENCE [LARGE SCALE GENOMIC DNA]</scope>
    <source>
        <strain evidence="6">CLIB 213 / ATCC 58445 / CBS 680 / CCRC 21525 / NBRC 1098 / NCYC 1416 / NRRL Y-2227</strain>
    </source>
</reference>
<organism evidence="5 6">
    <name type="scientific">Zygosaccharomyces bailii (strain CLIB 213 / ATCC 58445 / CBS 680 / BCRC 21525 / NBRC 1098 / NCYC 1416 / NRRL Y-2227)</name>
    <dbReference type="NCBI Taxonomy" id="1333698"/>
    <lineage>
        <taxon>Eukaryota</taxon>
        <taxon>Fungi</taxon>
        <taxon>Dikarya</taxon>
        <taxon>Ascomycota</taxon>
        <taxon>Saccharomycotina</taxon>
        <taxon>Saccharomycetes</taxon>
        <taxon>Saccharomycetales</taxon>
        <taxon>Saccharomycetaceae</taxon>
        <taxon>Zygosaccharomyces</taxon>
    </lineage>
</organism>
<dbReference type="AlphaFoldDB" id="A0A8J2T637"/>
<feature type="compositionally biased region" description="Polar residues" evidence="4">
    <location>
        <begin position="18"/>
        <end position="32"/>
    </location>
</feature>
<sequence length="99" mass="11354">MVSFWDSFEVYNRKKHSSNPSISGGNHSNVGDSKTMYMYAHERQEKRRDSDTSTSSASPVLMGEEGSPQMVDVSKLSQNEFKQLYERTRKGEPNNRVNF</sequence>
<dbReference type="OrthoDB" id="4067991at2759"/>
<evidence type="ECO:0000313" key="6">
    <source>
        <dbReference type="Proteomes" id="UP000019375"/>
    </source>
</evidence>
<evidence type="ECO:0000256" key="3">
    <source>
        <dbReference type="ARBA" id="ARBA00020398"/>
    </source>
</evidence>
<evidence type="ECO:0000256" key="4">
    <source>
        <dbReference type="SAM" id="MobiDB-lite"/>
    </source>
</evidence>
<dbReference type="InterPro" id="IPR020485">
    <property type="entry name" value="Spg4"/>
</dbReference>
<dbReference type="Proteomes" id="UP000019375">
    <property type="component" value="Unassembled WGS sequence"/>
</dbReference>
<evidence type="ECO:0000313" key="5">
    <source>
        <dbReference type="EMBL" id="CDF88997.1"/>
    </source>
</evidence>
<protein>
    <recommendedName>
        <fullName evidence="3">Stationary phase protein 4</fullName>
    </recommendedName>
</protein>
<accession>A0A8J2T637</accession>
<proteinExistence type="inferred from homology"/>
<dbReference type="EMBL" id="HG316456">
    <property type="protein sequence ID" value="CDF88997.1"/>
    <property type="molecule type" value="Genomic_DNA"/>
</dbReference>
<feature type="compositionally biased region" description="Basic and acidic residues" evidence="4">
    <location>
        <begin position="40"/>
        <end position="51"/>
    </location>
</feature>
<comment type="similarity">
    <text evidence="2">Belongs to the SPG4 family.</text>
</comment>
<name>A0A8J2T637_ZYGB2</name>
<dbReference type="Pfam" id="PF17325">
    <property type="entry name" value="SPG4"/>
    <property type="match status" value="1"/>
</dbReference>
<feature type="region of interest" description="Disordered" evidence="4">
    <location>
        <begin position="13"/>
        <end position="71"/>
    </location>
</feature>
<gene>
    <name evidence="5" type="ORF">BN860_06744g</name>
</gene>